<dbReference type="Gene3D" id="2.40.50.100">
    <property type="match status" value="1"/>
</dbReference>
<dbReference type="SUPFAM" id="SSF111369">
    <property type="entry name" value="HlyD-like secretion proteins"/>
    <property type="match status" value="1"/>
</dbReference>
<comment type="similarity">
    <text evidence="1">Belongs to the membrane fusion protein (MFP) (TC 8.A.1) family.</text>
</comment>
<protein>
    <submittedName>
        <fullName evidence="4">Efflux RND transporter periplasmic adaptor subunit</fullName>
    </submittedName>
</protein>
<dbReference type="Proteomes" id="UP001239909">
    <property type="component" value="Unassembled WGS sequence"/>
</dbReference>
<dbReference type="RefSeq" id="WP_285671002.1">
    <property type="nucleotide sequence ID" value="NZ_BSYI01000009.1"/>
</dbReference>
<evidence type="ECO:0000256" key="2">
    <source>
        <dbReference type="SAM" id="Coils"/>
    </source>
</evidence>
<evidence type="ECO:0000313" key="5">
    <source>
        <dbReference type="Proteomes" id="UP001239909"/>
    </source>
</evidence>
<dbReference type="NCBIfam" id="TIGR01730">
    <property type="entry name" value="RND_mfp"/>
    <property type="match status" value="1"/>
</dbReference>
<keyword evidence="5" id="KW-1185">Reference proteome</keyword>
<keyword evidence="2" id="KW-0175">Coiled coil</keyword>
<evidence type="ECO:0000313" key="4">
    <source>
        <dbReference type="EMBL" id="GMG82240.1"/>
    </source>
</evidence>
<dbReference type="InterPro" id="IPR006143">
    <property type="entry name" value="RND_pump_MFP"/>
</dbReference>
<dbReference type="InterPro" id="IPR058792">
    <property type="entry name" value="Beta-barrel_RND_2"/>
</dbReference>
<dbReference type="PANTHER" id="PTHR30469:SF11">
    <property type="entry name" value="BLL4320 PROTEIN"/>
    <property type="match status" value="1"/>
</dbReference>
<sequence length="363" mass="38875">MLRQLLISGLLVIGAIWLWVERDMVLTRLDLAAAEPPAAARRAPEGVPVIVAPVRLARDDLEVEVVGSGRAERSVTLKAEAAGKIIEMALEPGRRFAAGDVLLRLDDSEERLARALAEARLAEAKRVRQRYTRLQSSGAAADARLDEVATAAEVAEIELARAEEALSDRLLRAPFDGVSGLPEVEVGDRITTDIAIASFDDRSTVLVEFPLPEALQARVSAGMPVTARTPAHPKRAFEGHVVAIDSRVDVTTRTTTLRVAIPNEADLLRPGASFSIGMSLPGETYPLVPELAVQFSSGSLHVWRVSGDRVERVEIDLVRRRAGEVLVEGALAEGDRVVIEGTQRLAPGKTVRVIGPDAAGAGS</sequence>
<organism evidence="4 5">
    <name type="scientific">Paralimibaculum aggregatum</name>
    <dbReference type="NCBI Taxonomy" id="3036245"/>
    <lineage>
        <taxon>Bacteria</taxon>
        <taxon>Pseudomonadati</taxon>
        <taxon>Pseudomonadota</taxon>
        <taxon>Alphaproteobacteria</taxon>
        <taxon>Rhodobacterales</taxon>
        <taxon>Paracoccaceae</taxon>
        <taxon>Paralimibaculum</taxon>
    </lineage>
</organism>
<accession>A0ABQ6LPH8</accession>
<dbReference type="Gene3D" id="2.40.30.170">
    <property type="match status" value="1"/>
</dbReference>
<dbReference type="PANTHER" id="PTHR30469">
    <property type="entry name" value="MULTIDRUG RESISTANCE PROTEIN MDTA"/>
    <property type="match status" value="1"/>
</dbReference>
<evidence type="ECO:0000256" key="1">
    <source>
        <dbReference type="ARBA" id="ARBA00009477"/>
    </source>
</evidence>
<dbReference type="Gene3D" id="1.10.287.470">
    <property type="entry name" value="Helix hairpin bin"/>
    <property type="match status" value="1"/>
</dbReference>
<evidence type="ECO:0000259" key="3">
    <source>
        <dbReference type="Pfam" id="PF25954"/>
    </source>
</evidence>
<feature type="domain" description="CusB-like beta-barrel" evidence="3">
    <location>
        <begin position="206"/>
        <end position="276"/>
    </location>
</feature>
<dbReference type="Gene3D" id="2.40.420.20">
    <property type="match status" value="1"/>
</dbReference>
<gene>
    <name evidence="4" type="ORF">LNKW23_14530</name>
</gene>
<dbReference type="EMBL" id="BSYI01000009">
    <property type="protein sequence ID" value="GMG82240.1"/>
    <property type="molecule type" value="Genomic_DNA"/>
</dbReference>
<name>A0ABQ6LPH8_9RHOB</name>
<comment type="caution">
    <text evidence="4">The sequence shown here is derived from an EMBL/GenBank/DDBJ whole genome shotgun (WGS) entry which is preliminary data.</text>
</comment>
<reference evidence="4 5" key="1">
    <citation type="submission" date="2023-04" db="EMBL/GenBank/DDBJ databases">
        <title>Marinoamorphus aggregata gen. nov., sp. Nov., isolate from tissue of brittle star Ophioplocus japonicus.</title>
        <authorList>
            <person name="Kawano K."/>
            <person name="Sawayama S."/>
            <person name="Nakagawa S."/>
        </authorList>
    </citation>
    <scope>NUCLEOTIDE SEQUENCE [LARGE SCALE GENOMIC DNA]</scope>
    <source>
        <strain evidence="4 5">NKW23</strain>
    </source>
</reference>
<feature type="coiled-coil region" evidence="2">
    <location>
        <begin position="105"/>
        <end position="165"/>
    </location>
</feature>
<dbReference type="Pfam" id="PF25954">
    <property type="entry name" value="Beta-barrel_RND_2"/>
    <property type="match status" value="1"/>
</dbReference>
<proteinExistence type="inferred from homology"/>